<evidence type="ECO:0000313" key="9">
    <source>
        <dbReference type="Proteomes" id="UP000008555"/>
    </source>
</evidence>
<dbReference type="AlphaFoldDB" id="A9KBZ2"/>
<keyword evidence="3 6" id="KW-0658">Purine biosynthesis</keyword>
<feature type="binding site" evidence="6">
    <location>
        <begin position="16"/>
        <end position="18"/>
    </location>
    <ligand>
        <name>N(1)-(5-phospho-beta-D-ribosyl)glycinamide</name>
        <dbReference type="ChEBI" id="CHEBI:143788"/>
    </ligand>
</feature>
<evidence type="ECO:0000256" key="4">
    <source>
        <dbReference type="ARBA" id="ARBA00038440"/>
    </source>
</evidence>
<evidence type="ECO:0000256" key="3">
    <source>
        <dbReference type="ARBA" id="ARBA00022755"/>
    </source>
</evidence>
<dbReference type="Gene3D" id="3.40.50.170">
    <property type="entry name" value="Formyl transferase, N-terminal domain"/>
    <property type="match status" value="1"/>
</dbReference>
<dbReference type="PANTHER" id="PTHR43369">
    <property type="entry name" value="PHOSPHORIBOSYLGLYCINAMIDE FORMYLTRANSFERASE"/>
    <property type="match status" value="1"/>
</dbReference>
<dbReference type="UniPathway" id="UPA00074">
    <property type="reaction ID" value="UER00126"/>
</dbReference>
<feature type="binding site" evidence="6">
    <location>
        <position position="68"/>
    </location>
    <ligand>
        <name>(6R)-10-formyltetrahydrofolate</name>
        <dbReference type="ChEBI" id="CHEBI:195366"/>
    </ligand>
</feature>
<evidence type="ECO:0000259" key="7">
    <source>
        <dbReference type="Pfam" id="PF00551"/>
    </source>
</evidence>
<accession>A9KBZ2</accession>
<dbReference type="EMBL" id="CP000733">
    <property type="protein sequence ID" value="ABS77497.1"/>
    <property type="molecule type" value="Genomic_DNA"/>
</dbReference>
<dbReference type="SUPFAM" id="SSF53328">
    <property type="entry name" value="Formyltransferase"/>
    <property type="match status" value="1"/>
</dbReference>
<dbReference type="InterPro" id="IPR002376">
    <property type="entry name" value="Formyl_transf_N"/>
</dbReference>
<dbReference type="CDD" id="cd08645">
    <property type="entry name" value="FMT_core_GART"/>
    <property type="match status" value="1"/>
</dbReference>
<evidence type="ECO:0000313" key="8">
    <source>
        <dbReference type="EMBL" id="ABS77497.1"/>
    </source>
</evidence>
<dbReference type="EC" id="2.1.2.2" evidence="6"/>
<keyword evidence="2 6" id="KW-0808">Transferase</keyword>
<feature type="site" description="Raises pKa of active site His" evidence="6">
    <location>
        <position position="148"/>
    </location>
</feature>
<dbReference type="FunFam" id="3.40.50.170:FF:000005">
    <property type="entry name" value="Phosphoribosylglycinamide formyltransferase"/>
    <property type="match status" value="1"/>
</dbReference>
<dbReference type="RefSeq" id="WP_005770445.1">
    <property type="nucleotide sequence ID" value="NC_009727.1"/>
</dbReference>
<dbReference type="InterPro" id="IPR004607">
    <property type="entry name" value="GART"/>
</dbReference>
<comment type="caution">
    <text evidence="6">Lacks conserved residue(s) required for the propagation of feature annotation.</text>
</comment>
<dbReference type="GO" id="GO:0005829">
    <property type="term" value="C:cytosol"/>
    <property type="evidence" value="ECO:0007669"/>
    <property type="project" value="TreeGrafter"/>
</dbReference>
<dbReference type="InterPro" id="IPR036477">
    <property type="entry name" value="Formyl_transf_N_sf"/>
</dbReference>
<evidence type="ECO:0000256" key="5">
    <source>
        <dbReference type="ARBA" id="ARBA00047664"/>
    </source>
</evidence>
<comment type="similarity">
    <text evidence="4 6">Belongs to the GART family.</text>
</comment>
<dbReference type="PANTHER" id="PTHR43369:SF2">
    <property type="entry name" value="PHOSPHORIBOSYLGLYCINAMIDE FORMYLTRANSFERASE"/>
    <property type="match status" value="1"/>
</dbReference>
<dbReference type="PROSITE" id="PS00373">
    <property type="entry name" value="GART"/>
    <property type="match status" value="1"/>
</dbReference>
<dbReference type="Proteomes" id="UP000008555">
    <property type="component" value="Chromosome"/>
</dbReference>
<feature type="active site" description="Proton donor" evidence="6">
    <location>
        <position position="112"/>
    </location>
</feature>
<sequence>MNREPLPIVVLISGNGTNLQAIIGAIQKGLAIEIRAVISNRADAYGLKRAQQADIPTHIIPHEEFPSRTDFESTLQKTIDHYDPKLIVLAGFMRKLGKAFVSHYSGRMINIHPSLLPKYTGLNTHERALAAGETEHGVSVHYVTEDLDAGPLICQARLSITPQDTPETLKTRVHALEHIIYPEVLSWFAAGRLNYHNNQVFLDGKPLAKSGHAFP</sequence>
<feature type="domain" description="Formyl transferase N-terminal" evidence="7">
    <location>
        <begin position="8"/>
        <end position="185"/>
    </location>
</feature>
<comment type="catalytic activity">
    <reaction evidence="5 6">
        <text>N(1)-(5-phospho-beta-D-ribosyl)glycinamide + (6R)-10-formyltetrahydrofolate = N(2)-formyl-N(1)-(5-phospho-beta-D-ribosyl)glycinamide + (6S)-5,6,7,8-tetrahydrofolate + H(+)</text>
        <dbReference type="Rhea" id="RHEA:15053"/>
        <dbReference type="ChEBI" id="CHEBI:15378"/>
        <dbReference type="ChEBI" id="CHEBI:57453"/>
        <dbReference type="ChEBI" id="CHEBI:143788"/>
        <dbReference type="ChEBI" id="CHEBI:147286"/>
        <dbReference type="ChEBI" id="CHEBI:195366"/>
        <dbReference type="EC" id="2.1.2.2"/>
    </reaction>
</comment>
<reference evidence="8 9" key="1">
    <citation type="journal article" date="2009" name="Infect. Immun.">
        <title>Comparative genomics reveal extensive transposon-mediated genomic plasticity and diversity among potential effector proteins within the genus Coxiella.</title>
        <authorList>
            <person name="Beare P.A."/>
            <person name="Unsworth N."/>
            <person name="Andoh M."/>
            <person name="Voth D.E."/>
            <person name="Omsland A."/>
            <person name="Gilk S.D."/>
            <person name="Williams K.P."/>
            <person name="Sobral B.W."/>
            <person name="Kupko J.J.III."/>
            <person name="Porcella S.F."/>
            <person name="Samuel J.E."/>
            <person name="Heinzen R.A."/>
        </authorList>
    </citation>
    <scope>NUCLEOTIDE SEQUENCE [LARGE SCALE GENOMIC DNA]</scope>
    <source>
        <strain evidence="8 9">Dugway 5J108-111</strain>
    </source>
</reference>
<gene>
    <name evidence="6 8" type="primary">purN</name>
    <name evidence="8" type="ordered locus">CBUD_0264</name>
</gene>
<dbReference type="KEGG" id="cbd:CBUD_0264"/>
<name>A9KBZ2_COXBN</name>
<dbReference type="Pfam" id="PF00551">
    <property type="entry name" value="Formyl_trans_N"/>
    <property type="match status" value="1"/>
</dbReference>
<dbReference type="HAMAP" id="MF_01930">
    <property type="entry name" value="PurN"/>
    <property type="match status" value="1"/>
</dbReference>
<dbReference type="GO" id="GO:0006189">
    <property type="term" value="P:'de novo' IMP biosynthetic process"/>
    <property type="evidence" value="ECO:0007669"/>
    <property type="project" value="UniProtKB-UniRule"/>
</dbReference>
<feature type="binding site" evidence="6">
    <location>
        <position position="110"/>
    </location>
    <ligand>
        <name>(6R)-10-formyltetrahydrofolate</name>
        <dbReference type="ChEBI" id="CHEBI:195366"/>
    </ligand>
</feature>
<evidence type="ECO:0000256" key="6">
    <source>
        <dbReference type="HAMAP-Rule" id="MF_01930"/>
    </source>
</evidence>
<evidence type="ECO:0000256" key="1">
    <source>
        <dbReference type="ARBA" id="ARBA00005054"/>
    </source>
</evidence>
<comment type="function">
    <text evidence="6">Catalyzes the transfer of a formyl group from 10-formyltetrahydrofolate to 5-phospho-ribosyl-glycinamide (GAR), producing 5-phospho-ribosyl-N-formylglycinamide (FGAR) and tetrahydrofolate.</text>
</comment>
<dbReference type="GO" id="GO:0004644">
    <property type="term" value="F:phosphoribosylglycinamide formyltransferase activity"/>
    <property type="evidence" value="ECO:0007669"/>
    <property type="project" value="UniProtKB-UniRule"/>
</dbReference>
<organism evidence="8 9">
    <name type="scientific">Coxiella burnetii (strain Dugway 5J108-111)</name>
    <dbReference type="NCBI Taxonomy" id="434922"/>
    <lineage>
        <taxon>Bacteria</taxon>
        <taxon>Pseudomonadati</taxon>
        <taxon>Pseudomonadota</taxon>
        <taxon>Gammaproteobacteria</taxon>
        <taxon>Legionellales</taxon>
        <taxon>Coxiellaceae</taxon>
        <taxon>Coxiella</taxon>
    </lineage>
</organism>
<dbReference type="NCBIfam" id="TIGR00639">
    <property type="entry name" value="PurN"/>
    <property type="match status" value="1"/>
</dbReference>
<dbReference type="SMR" id="A9KBZ2"/>
<dbReference type="InterPro" id="IPR001555">
    <property type="entry name" value="GART_AS"/>
</dbReference>
<comment type="pathway">
    <text evidence="1 6">Purine metabolism; IMP biosynthesis via de novo pathway; N(2)-formyl-N(1)-(5-phospho-D-ribosyl)glycinamide from N(1)-(5-phospho-D-ribosyl)glycinamide (10-formyl THF route): step 1/1.</text>
</comment>
<proteinExistence type="inferred from homology"/>
<protein>
    <recommendedName>
        <fullName evidence="6">Phosphoribosylglycinamide formyltransferase</fullName>
        <ecNumber evidence="6">2.1.2.2</ecNumber>
    </recommendedName>
    <alternativeName>
        <fullName evidence="6">5'-phosphoribosylglycinamide transformylase</fullName>
    </alternativeName>
    <alternativeName>
        <fullName evidence="6">GAR transformylase</fullName>
        <shortName evidence="6">GART</shortName>
    </alternativeName>
</protein>
<dbReference type="HOGENOM" id="CLU_038395_1_1_6"/>
<evidence type="ECO:0000256" key="2">
    <source>
        <dbReference type="ARBA" id="ARBA00022679"/>
    </source>
</evidence>